<proteinExistence type="inferred from homology"/>
<comment type="catalytic activity">
    <reaction evidence="7">
        <text>an N-acyl-L-alpha-aminoacyl-tRNA + H2O = an N-acyl-L-amino acid + a tRNA + H(+)</text>
        <dbReference type="Rhea" id="RHEA:54448"/>
        <dbReference type="Rhea" id="RHEA-COMP:10123"/>
        <dbReference type="Rhea" id="RHEA-COMP:13883"/>
        <dbReference type="ChEBI" id="CHEBI:15377"/>
        <dbReference type="ChEBI" id="CHEBI:15378"/>
        <dbReference type="ChEBI" id="CHEBI:59874"/>
        <dbReference type="ChEBI" id="CHEBI:78442"/>
        <dbReference type="ChEBI" id="CHEBI:138191"/>
        <dbReference type="EC" id="3.1.1.29"/>
    </reaction>
</comment>
<evidence type="ECO:0000256" key="4">
    <source>
        <dbReference type="ARBA" id="ARBA00022884"/>
    </source>
</evidence>
<dbReference type="GO" id="GO:0016787">
    <property type="term" value="F:hydrolase activity"/>
    <property type="evidence" value="ECO:0007669"/>
    <property type="project" value="UniProtKB-KW"/>
</dbReference>
<sequence>MTSNERWLIVGLGNPGPWFAGTRHNVGFSVVGHLAERAGARFRMRGPRCRLAEIGVADRSVLLAKPLWTINQSGPPVAGLMRSHAVPATRLLVVQDDLDFPFGVVRLKRAGGPGGHNGVRSVSDAVGTHDYLRLRFGVGRPVKGQKIGRFVLGRFTTTEAEQFPDLLERCVTAVDNLIEHGLDKAQTALHTR</sequence>
<dbReference type="PANTHER" id="PTHR17224">
    <property type="entry name" value="PEPTIDYL-TRNA HYDROLASE"/>
    <property type="match status" value="1"/>
</dbReference>
<protein>
    <recommendedName>
        <fullName evidence="6 7">Peptidyl-tRNA hydrolase</fullName>
        <shortName evidence="7">Pth</shortName>
        <ecNumber evidence="1 7">3.1.1.29</ecNumber>
    </recommendedName>
</protein>
<evidence type="ECO:0000256" key="1">
    <source>
        <dbReference type="ARBA" id="ARBA00013260"/>
    </source>
</evidence>
<dbReference type="PANTHER" id="PTHR17224:SF1">
    <property type="entry name" value="PEPTIDYL-TRNA HYDROLASE"/>
    <property type="match status" value="1"/>
</dbReference>
<comment type="subunit">
    <text evidence="7">Monomer.</text>
</comment>
<dbReference type="InterPro" id="IPR001328">
    <property type="entry name" value="Pept_tRNA_hydro"/>
</dbReference>
<comment type="function">
    <text evidence="7">Catalyzes the release of premature peptidyl moieties from peptidyl-tRNA molecules trapped in stalled 50S ribosomal subunits, and thus maintains levels of free tRNAs and 50S ribosomes.</text>
</comment>
<feature type="binding site" evidence="7">
    <location>
        <position position="71"/>
    </location>
    <ligand>
        <name>tRNA</name>
        <dbReference type="ChEBI" id="CHEBI:17843"/>
    </ligand>
</feature>
<feature type="site" description="Discriminates between blocked and unblocked aminoacyl-tRNA" evidence="7">
    <location>
        <position position="14"/>
    </location>
</feature>
<feature type="binding site" evidence="7">
    <location>
        <position position="19"/>
    </location>
    <ligand>
        <name>tRNA</name>
        <dbReference type="ChEBI" id="CHEBI:17843"/>
    </ligand>
</feature>
<keyword evidence="4 7" id="KW-0694">RNA-binding</keyword>
<accession>A0ABN2S234</accession>
<comment type="subcellular location">
    <subcellularLocation>
        <location evidence="7">Cytoplasm</location>
    </subcellularLocation>
</comment>
<evidence type="ECO:0000256" key="6">
    <source>
        <dbReference type="ARBA" id="ARBA00050038"/>
    </source>
</evidence>
<dbReference type="InterPro" id="IPR036416">
    <property type="entry name" value="Pept_tRNA_hydro_sf"/>
</dbReference>
<keyword evidence="7" id="KW-0963">Cytoplasm</keyword>
<dbReference type="PROSITE" id="PS01196">
    <property type="entry name" value="PEPT_TRNA_HYDROL_2"/>
    <property type="match status" value="1"/>
</dbReference>
<dbReference type="CDD" id="cd00462">
    <property type="entry name" value="PTH"/>
    <property type="match status" value="1"/>
</dbReference>
<comment type="caution">
    <text evidence="8">The sequence shown here is derived from an EMBL/GenBank/DDBJ whole genome shotgun (WGS) entry which is preliminary data.</text>
</comment>
<dbReference type="RefSeq" id="WP_344659044.1">
    <property type="nucleotide sequence ID" value="NZ_BAAAQM010000025.1"/>
</dbReference>
<comment type="function">
    <text evidence="7">Hydrolyzes ribosome-free peptidyl-tRNAs (with 1 or more amino acids incorporated), which drop off the ribosome during protein synthesis, or as a result of ribosome stalling.</text>
</comment>
<feature type="active site" description="Proton acceptor" evidence="7">
    <location>
        <position position="24"/>
    </location>
</feature>
<dbReference type="InterPro" id="IPR018171">
    <property type="entry name" value="Pept_tRNA_hydro_CS"/>
</dbReference>
<keyword evidence="2 7" id="KW-0820">tRNA-binding</keyword>
<evidence type="ECO:0000256" key="2">
    <source>
        <dbReference type="ARBA" id="ARBA00022555"/>
    </source>
</evidence>
<organism evidence="8 9">
    <name type="scientific">Catenulispora subtropica</name>
    <dbReference type="NCBI Taxonomy" id="450798"/>
    <lineage>
        <taxon>Bacteria</taxon>
        <taxon>Bacillati</taxon>
        <taxon>Actinomycetota</taxon>
        <taxon>Actinomycetes</taxon>
        <taxon>Catenulisporales</taxon>
        <taxon>Catenulisporaceae</taxon>
        <taxon>Catenulispora</taxon>
    </lineage>
</organism>
<name>A0ABN2S234_9ACTN</name>
<comment type="similarity">
    <text evidence="5 7">Belongs to the PTH family.</text>
</comment>
<evidence type="ECO:0000256" key="7">
    <source>
        <dbReference type="HAMAP-Rule" id="MF_00083"/>
    </source>
</evidence>
<reference evidence="8 9" key="1">
    <citation type="journal article" date="2019" name="Int. J. Syst. Evol. Microbiol.">
        <title>The Global Catalogue of Microorganisms (GCM) 10K type strain sequencing project: providing services to taxonomists for standard genome sequencing and annotation.</title>
        <authorList>
            <consortium name="The Broad Institute Genomics Platform"/>
            <consortium name="The Broad Institute Genome Sequencing Center for Infectious Disease"/>
            <person name="Wu L."/>
            <person name="Ma J."/>
        </authorList>
    </citation>
    <scope>NUCLEOTIDE SEQUENCE [LARGE SCALE GENOMIC DNA]</scope>
    <source>
        <strain evidence="8 9">JCM 16013</strain>
    </source>
</reference>
<comment type="caution">
    <text evidence="7">Lacks conserved residue(s) required for the propagation of feature annotation.</text>
</comment>
<gene>
    <name evidence="8" type="primary">pth_2</name>
    <name evidence="7" type="synonym">pth</name>
    <name evidence="8" type="ORF">GCM10009838_44850</name>
</gene>
<dbReference type="Pfam" id="PF01195">
    <property type="entry name" value="Pept_tRNA_hydro"/>
    <property type="match status" value="1"/>
</dbReference>
<evidence type="ECO:0000313" key="8">
    <source>
        <dbReference type="EMBL" id="GAA1978955.1"/>
    </source>
</evidence>
<keyword evidence="9" id="KW-1185">Reference proteome</keyword>
<evidence type="ECO:0000256" key="3">
    <source>
        <dbReference type="ARBA" id="ARBA00022801"/>
    </source>
</evidence>
<dbReference type="HAMAP" id="MF_00083">
    <property type="entry name" value="Pept_tRNA_hydro_bact"/>
    <property type="match status" value="1"/>
</dbReference>
<evidence type="ECO:0000313" key="9">
    <source>
        <dbReference type="Proteomes" id="UP001499854"/>
    </source>
</evidence>
<dbReference type="Gene3D" id="3.40.50.1470">
    <property type="entry name" value="Peptidyl-tRNA hydrolase"/>
    <property type="match status" value="1"/>
</dbReference>
<dbReference type="NCBIfam" id="TIGR00447">
    <property type="entry name" value="pth"/>
    <property type="match status" value="1"/>
</dbReference>
<dbReference type="SUPFAM" id="SSF53178">
    <property type="entry name" value="Peptidyl-tRNA hydrolase-like"/>
    <property type="match status" value="1"/>
</dbReference>
<dbReference type="EC" id="3.1.1.29" evidence="1 7"/>
<feature type="binding site" evidence="7">
    <location>
        <position position="117"/>
    </location>
    <ligand>
        <name>tRNA</name>
        <dbReference type="ChEBI" id="CHEBI:17843"/>
    </ligand>
</feature>
<dbReference type="EMBL" id="BAAAQM010000025">
    <property type="protein sequence ID" value="GAA1978955.1"/>
    <property type="molecule type" value="Genomic_DNA"/>
</dbReference>
<keyword evidence="3 7" id="KW-0378">Hydrolase</keyword>
<evidence type="ECO:0000256" key="5">
    <source>
        <dbReference type="ARBA" id="ARBA00038063"/>
    </source>
</evidence>
<feature type="site" description="Stabilizes the basic form of H active site to accept a proton" evidence="7">
    <location>
        <position position="96"/>
    </location>
</feature>
<dbReference type="Proteomes" id="UP001499854">
    <property type="component" value="Unassembled WGS sequence"/>
</dbReference>